<name>A0ABQ4Z597_9ASTR</name>
<evidence type="ECO:0000313" key="3">
    <source>
        <dbReference type="EMBL" id="GJS85333.1"/>
    </source>
</evidence>
<gene>
    <name evidence="3" type="ORF">Tco_0751874</name>
</gene>
<proteinExistence type="predicted"/>
<feature type="domain" description="Retrovirus-related Pol polyprotein from transposon TNT 1-94-like beta-barrel" evidence="2">
    <location>
        <begin position="217"/>
        <end position="276"/>
    </location>
</feature>
<feature type="region of interest" description="Disordered" evidence="1">
    <location>
        <begin position="88"/>
        <end position="123"/>
    </location>
</feature>
<reference evidence="3" key="1">
    <citation type="journal article" date="2022" name="Int. J. Mol. Sci.">
        <title>Draft Genome of Tanacetum Coccineum: Genomic Comparison of Closely Related Tanacetum-Family Plants.</title>
        <authorList>
            <person name="Yamashiro T."/>
            <person name="Shiraishi A."/>
            <person name="Nakayama K."/>
            <person name="Satake H."/>
        </authorList>
    </citation>
    <scope>NUCLEOTIDE SEQUENCE</scope>
</reference>
<accession>A0ABQ4Z597</accession>
<dbReference type="Proteomes" id="UP001151760">
    <property type="component" value="Unassembled WGS sequence"/>
</dbReference>
<dbReference type="InterPro" id="IPR054722">
    <property type="entry name" value="PolX-like_BBD"/>
</dbReference>
<keyword evidence="4" id="KW-1185">Reference proteome</keyword>
<feature type="compositionally biased region" description="Polar residues" evidence="1">
    <location>
        <begin position="92"/>
        <end position="114"/>
    </location>
</feature>
<dbReference type="EMBL" id="BQNB010011041">
    <property type="protein sequence ID" value="GJS85333.1"/>
    <property type="molecule type" value="Genomic_DNA"/>
</dbReference>
<evidence type="ECO:0000256" key="1">
    <source>
        <dbReference type="SAM" id="MobiDB-lite"/>
    </source>
</evidence>
<comment type="caution">
    <text evidence="3">The sequence shown here is derived from an EMBL/GenBank/DDBJ whole genome shotgun (WGS) entry which is preliminary data.</text>
</comment>
<sequence>MRRESLTTIPGHYIIPRWTMKATYKVGGMETRWRDKNDIATKEVTLLTIWSIRAKFNKIVQDGRDSLDDINKIDAVLNGLLEEQSRRKKTSVELNTNINDDIPSSQQENISQQRPSKKKRNMPQHLLVSDPVVSMKTKGRPKRTIKVKPGLEVSLDLKKKMLVVIVEKKVITSLDVKRKSLMRKKRAIKRGEAEKLYASCDVNDLFVFDDIVQIFLWIIDSGCSKHMTGNRSILTNFVEKFLGTVRFGNNDFSVISGYGDVVIGLMTVKKVYYVEGLLITACEPDDVQQVFEMECVLTRFLIDLLALDSISAFWF</sequence>
<evidence type="ECO:0000259" key="2">
    <source>
        <dbReference type="Pfam" id="PF22936"/>
    </source>
</evidence>
<reference evidence="3" key="2">
    <citation type="submission" date="2022-01" db="EMBL/GenBank/DDBJ databases">
        <authorList>
            <person name="Yamashiro T."/>
            <person name="Shiraishi A."/>
            <person name="Satake H."/>
            <person name="Nakayama K."/>
        </authorList>
    </citation>
    <scope>NUCLEOTIDE SEQUENCE</scope>
</reference>
<dbReference type="Pfam" id="PF22936">
    <property type="entry name" value="Pol_BBD"/>
    <property type="match status" value="1"/>
</dbReference>
<protein>
    <recommendedName>
        <fullName evidence="2">Retrovirus-related Pol polyprotein from transposon TNT 1-94-like beta-barrel domain-containing protein</fullName>
    </recommendedName>
</protein>
<evidence type="ECO:0000313" key="4">
    <source>
        <dbReference type="Proteomes" id="UP001151760"/>
    </source>
</evidence>
<organism evidence="3 4">
    <name type="scientific">Tanacetum coccineum</name>
    <dbReference type="NCBI Taxonomy" id="301880"/>
    <lineage>
        <taxon>Eukaryota</taxon>
        <taxon>Viridiplantae</taxon>
        <taxon>Streptophyta</taxon>
        <taxon>Embryophyta</taxon>
        <taxon>Tracheophyta</taxon>
        <taxon>Spermatophyta</taxon>
        <taxon>Magnoliopsida</taxon>
        <taxon>eudicotyledons</taxon>
        <taxon>Gunneridae</taxon>
        <taxon>Pentapetalae</taxon>
        <taxon>asterids</taxon>
        <taxon>campanulids</taxon>
        <taxon>Asterales</taxon>
        <taxon>Asteraceae</taxon>
        <taxon>Asteroideae</taxon>
        <taxon>Anthemideae</taxon>
        <taxon>Anthemidinae</taxon>
        <taxon>Tanacetum</taxon>
    </lineage>
</organism>